<accession>A0ACC2LI17</accession>
<name>A0ACC2LI17_PERAE</name>
<comment type="caution">
    <text evidence="1">The sequence shown here is derived from an EMBL/GenBank/DDBJ whole genome shotgun (WGS) entry which is preliminary data.</text>
</comment>
<dbReference type="EMBL" id="CM056816">
    <property type="protein sequence ID" value="KAJ8632871.1"/>
    <property type="molecule type" value="Genomic_DNA"/>
</dbReference>
<reference evidence="1 2" key="1">
    <citation type="journal article" date="2022" name="Hortic Res">
        <title>A haplotype resolved chromosomal level avocado genome allows analysis of novel avocado genes.</title>
        <authorList>
            <person name="Nath O."/>
            <person name="Fletcher S.J."/>
            <person name="Hayward A."/>
            <person name="Shaw L.M."/>
            <person name="Masouleh A.K."/>
            <person name="Furtado A."/>
            <person name="Henry R.J."/>
            <person name="Mitter N."/>
        </authorList>
    </citation>
    <scope>NUCLEOTIDE SEQUENCE [LARGE SCALE GENOMIC DNA]</scope>
    <source>
        <strain evidence="2">cv. Hass</strain>
    </source>
</reference>
<organism evidence="1 2">
    <name type="scientific">Persea americana</name>
    <name type="common">Avocado</name>
    <dbReference type="NCBI Taxonomy" id="3435"/>
    <lineage>
        <taxon>Eukaryota</taxon>
        <taxon>Viridiplantae</taxon>
        <taxon>Streptophyta</taxon>
        <taxon>Embryophyta</taxon>
        <taxon>Tracheophyta</taxon>
        <taxon>Spermatophyta</taxon>
        <taxon>Magnoliopsida</taxon>
        <taxon>Magnoliidae</taxon>
        <taxon>Laurales</taxon>
        <taxon>Lauraceae</taxon>
        <taxon>Persea</taxon>
    </lineage>
</organism>
<sequence>MKGMQLWCESNRALGVFADCTMEVMEPRGDVVERGGGGGAARPCREGGREGGGRGCFLPFFSRDDRELPVYFSGNDRDLDGFRPSSLFFIKSAIQKGQTSLTSVAIVQKSLTSVAIGILFFLNATNRTKVIDKCCYSASKESRDAV</sequence>
<gene>
    <name evidence="1" type="ORF">MRB53_026207</name>
</gene>
<keyword evidence="2" id="KW-1185">Reference proteome</keyword>
<dbReference type="Proteomes" id="UP001234297">
    <property type="component" value="Chromosome 8"/>
</dbReference>
<evidence type="ECO:0000313" key="2">
    <source>
        <dbReference type="Proteomes" id="UP001234297"/>
    </source>
</evidence>
<proteinExistence type="predicted"/>
<evidence type="ECO:0000313" key="1">
    <source>
        <dbReference type="EMBL" id="KAJ8632871.1"/>
    </source>
</evidence>
<protein>
    <submittedName>
        <fullName evidence="1">Uncharacterized protein</fullName>
    </submittedName>
</protein>